<dbReference type="Proteomes" id="UP000277256">
    <property type="component" value="Unassembled WGS sequence"/>
</dbReference>
<dbReference type="PANTHER" id="PTHR33169">
    <property type="entry name" value="PADR-FAMILY TRANSCRIPTIONAL REGULATOR"/>
    <property type="match status" value="1"/>
</dbReference>
<protein>
    <submittedName>
        <fullName evidence="2">PadR family transcriptional regulator</fullName>
    </submittedName>
</protein>
<dbReference type="InterPro" id="IPR052509">
    <property type="entry name" value="Metal_resp_DNA-bind_regulator"/>
</dbReference>
<reference evidence="2 3" key="1">
    <citation type="submission" date="2018-12" db="EMBL/GenBank/DDBJ databases">
        <title>Glycomyces sp. YIM 121974 draft genome.</title>
        <authorList>
            <person name="Li Q."/>
        </authorList>
    </citation>
    <scope>NUCLEOTIDE SEQUENCE [LARGE SCALE GENOMIC DNA]</scope>
    <source>
        <strain evidence="2 3">YIM 121974</strain>
    </source>
</reference>
<dbReference type="AlphaFoldDB" id="A0A426V5H3"/>
<keyword evidence="3" id="KW-1185">Reference proteome</keyword>
<proteinExistence type="predicted"/>
<comment type="caution">
    <text evidence="2">The sequence shown here is derived from an EMBL/GenBank/DDBJ whole genome shotgun (WGS) entry which is preliminary data.</text>
</comment>
<evidence type="ECO:0000313" key="2">
    <source>
        <dbReference type="EMBL" id="RRS02122.1"/>
    </source>
</evidence>
<organism evidence="2 3">
    <name type="scientific">Glycomyces terrestris</name>
    <dbReference type="NCBI Taxonomy" id="2493553"/>
    <lineage>
        <taxon>Bacteria</taxon>
        <taxon>Bacillati</taxon>
        <taxon>Actinomycetota</taxon>
        <taxon>Actinomycetes</taxon>
        <taxon>Glycomycetales</taxon>
        <taxon>Glycomycetaceae</taxon>
        <taxon>Glycomyces</taxon>
    </lineage>
</organism>
<dbReference type="InterPro" id="IPR036388">
    <property type="entry name" value="WH-like_DNA-bd_sf"/>
</dbReference>
<accession>A0A426V5H3</accession>
<name>A0A426V5H3_9ACTN</name>
<dbReference type="EMBL" id="RSEB01000001">
    <property type="protein sequence ID" value="RRS02122.1"/>
    <property type="molecule type" value="Genomic_DNA"/>
</dbReference>
<dbReference type="InterPro" id="IPR036390">
    <property type="entry name" value="WH_DNA-bd_sf"/>
</dbReference>
<feature type="domain" description="Transcription regulator PadR N-terminal" evidence="1">
    <location>
        <begin position="15"/>
        <end position="85"/>
    </location>
</feature>
<evidence type="ECO:0000259" key="1">
    <source>
        <dbReference type="Pfam" id="PF03551"/>
    </source>
</evidence>
<dbReference type="OrthoDB" id="122286at2"/>
<dbReference type="Gene3D" id="1.10.10.10">
    <property type="entry name" value="Winged helix-like DNA-binding domain superfamily/Winged helix DNA-binding domain"/>
    <property type="match status" value="1"/>
</dbReference>
<gene>
    <name evidence="2" type="ORF">EIW28_05175</name>
</gene>
<dbReference type="InterPro" id="IPR005149">
    <property type="entry name" value="Tscrpt_reg_PadR_N"/>
</dbReference>
<sequence>MDRSQLLKGLLDIIVMRVLADEDAYGYEILHRLRRAGFEELGDATVYGTLRRLYKAGHLSTYVMPSDAGPHRKYYALTESGRARLLQMREAWEDVSAKMRALLDPPEKG</sequence>
<dbReference type="SUPFAM" id="SSF46785">
    <property type="entry name" value="Winged helix' DNA-binding domain"/>
    <property type="match status" value="1"/>
</dbReference>
<dbReference type="PANTHER" id="PTHR33169:SF14">
    <property type="entry name" value="TRANSCRIPTIONAL REGULATOR RV3488"/>
    <property type="match status" value="1"/>
</dbReference>
<evidence type="ECO:0000313" key="3">
    <source>
        <dbReference type="Proteomes" id="UP000277256"/>
    </source>
</evidence>
<dbReference type="Pfam" id="PF03551">
    <property type="entry name" value="PadR"/>
    <property type="match status" value="1"/>
</dbReference>